<dbReference type="PROSITE" id="PS50293">
    <property type="entry name" value="TPR_REGION"/>
    <property type="match status" value="1"/>
</dbReference>
<dbReference type="Proteomes" id="UP000239711">
    <property type="component" value="Unassembled WGS sequence"/>
</dbReference>
<keyword evidence="1" id="KW-0677">Repeat</keyword>
<evidence type="ECO:0000313" key="5">
    <source>
        <dbReference type="EMBL" id="PRD47428.1"/>
    </source>
</evidence>
<dbReference type="Pfam" id="PF13432">
    <property type="entry name" value="TPR_16"/>
    <property type="match status" value="1"/>
</dbReference>
<feature type="signal peptide" evidence="4">
    <location>
        <begin position="1"/>
        <end position="21"/>
    </location>
</feature>
<accession>A0A2S9J3Q5</accession>
<comment type="caution">
    <text evidence="5">The sequence shown here is derived from an EMBL/GenBank/DDBJ whole genome shotgun (WGS) entry which is preliminary data.</text>
</comment>
<reference evidence="5 6" key="1">
    <citation type="submission" date="2018-02" db="EMBL/GenBank/DDBJ databases">
        <title>The draft genome of Sphingobacterium sp. 5JN-11.</title>
        <authorList>
            <person name="Liu L."/>
            <person name="Li L."/>
            <person name="Liang L."/>
            <person name="Zhang X."/>
            <person name="Wang T."/>
        </authorList>
    </citation>
    <scope>NUCLEOTIDE SEQUENCE [LARGE SCALE GENOMIC DNA]</scope>
    <source>
        <strain evidence="5 6">5JN-11</strain>
    </source>
</reference>
<evidence type="ECO:0000256" key="3">
    <source>
        <dbReference type="PROSITE-ProRule" id="PRU00339"/>
    </source>
</evidence>
<evidence type="ECO:0000256" key="2">
    <source>
        <dbReference type="ARBA" id="ARBA00022803"/>
    </source>
</evidence>
<keyword evidence="2 3" id="KW-0802">TPR repeat</keyword>
<keyword evidence="4" id="KW-0732">Signal</keyword>
<proteinExistence type="predicted"/>
<evidence type="ECO:0000313" key="6">
    <source>
        <dbReference type="Proteomes" id="UP000239711"/>
    </source>
</evidence>
<protein>
    <submittedName>
        <fullName evidence="5">Uncharacterized protein</fullName>
    </submittedName>
</protein>
<dbReference type="AlphaFoldDB" id="A0A2S9J3Q5"/>
<name>A0A2S9J3Q5_9SPHI</name>
<dbReference type="SUPFAM" id="SSF48452">
    <property type="entry name" value="TPR-like"/>
    <property type="match status" value="2"/>
</dbReference>
<dbReference type="InterPro" id="IPR051012">
    <property type="entry name" value="CellSynth/LPSAsmb/PSIAsmb"/>
</dbReference>
<dbReference type="RefSeq" id="WP_105716650.1">
    <property type="nucleotide sequence ID" value="NZ_PVBQ01000006.1"/>
</dbReference>
<dbReference type="InterPro" id="IPR011990">
    <property type="entry name" value="TPR-like_helical_dom_sf"/>
</dbReference>
<dbReference type="EMBL" id="PVBQ01000006">
    <property type="protein sequence ID" value="PRD47428.1"/>
    <property type="molecule type" value="Genomic_DNA"/>
</dbReference>
<dbReference type="OrthoDB" id="739506at2"/>
<evidence type="ECO:0000256" key="1">
    <source>
        <dbReference type="ARBA" id="ARBA00022737"/>
    </source>
</evidence>
<dbReference type="PANTHER" id="PTHR45586:SF1">
    <property type="entry name" value="LIPOPOLYSACCHARIDE ASSEMBLY PROTEIN B"/>
    <property type="match status" value="1"/>
</dbReference>
<sequence>MNIKKAILFSLLVVAGTTAFAQSSNLRKAKAGLQKFQELQGNNLPAEQLAQLGKKDLEGAKEAIDAAITHDKTKDDPETWTIYALVNANLATLEKSAEAEQAAEEGIQKATAMDSDGKHKENIAVAGQLLGQFNFGQGADAFNNQDYETAYTTFNRALNYLPGDTTLLYYSGLAAIQNQDYPNAIKRYEELIPQKEFSQHKAVMVDLPKLYLSAKDTTNALEYAAKAAAEYPEDNDASVQNIELNLMTGNEAKIITDIENQIAKDADNKALYYYLGIAYSASDNNDKAIEAYKKAVEIDPNYIEANKNASATIINSVRNQLNALNDDKTLSNNDYSTKVEELKEQIKVALPYLEKVVELDPKDVDALKSLKGYYDFQQNEEKSAETQAKIEALQQ</sequence>
<dbReference type="Gene3D" id="1.25.40.10">
    <property type="entry name" value="Tetratricopeptide repeat domain"/>
    <property type="match status" value="2"/>
</dbReference>
<keyword evidence="6" id="KW-1185">Reference proteome</keyword>
<gene>
    <name evidence="5" type="ORF">C5745_08850</name>
</gene>
<dbReference type="InterPro" id="IPR019734">
    <property type="entry name" value="TPR_rpt"/>
</dbReference>
<dbReference type="PROSITE" id="PS50005">
    <property type="entry name" value="TPR"/>
    <property type="match status" value="1"/>
</dbReference>
<dbReference type="PANTHER" id="PTHR45586">
    <property type="entry name" value="TPR REPEAT-CONTAINING PROTEIN PA4667"/>
    <property type="match status" value="1"/>
</dbReference>
<evidence type="ECO:0000256" key="4">
    <source>
        <dbReference type="SAM" id="SignalP"/>
    </source>
</evidence>
<feature type="repeat" description="TPR" evidence="3">
    <location>
        <begin position="269"/>
        <end position="302"/>
    </location>
</feature>
<dbReference type="Pfam" id="PF00515">
    <property type="entry name" value="TPR_1"/>
    <property type="match status" value="1"/>
</dbReference>
<feature type="chain" id="PRO_5015498468" evidence="4">
    <location>
        <begin position="22"/>
        <end position="395"/>
    </location>
</feature>
<dbReference type="SMART" id="SM00028">
    <property type="entry name" value="TPR"/>
    <property type="match status" value="3"/>
</dbReference>
<organism evidence="5 6">
    <name type="scientific">Sphingobacterium haloxyli</name>
    <dbReference type="NCBI Taxonomy" id="2100533"/>
    <lineage>
        <taxon>Bacteria</taxon>
        <taxon>Pseudomonadati</taxon>
        <taxon>Bacteroidota</taxon>
        <taxon>Sphingobacteriia</taxon>
        <taxon>Sphingobacteriales</taxon>
        <taxon>Sphingobacteriaceae</taxon>
        <taxon>Sphingobacterium</taxon>
    </lineage>
</organism>